<dbReference type="Proteomes" id="UP000236893">
    <property type="component" value="Unassembled WGS sequence"/>
</dbReference>
<evidence type="ECO:0000256" key="10">
    <source>
        <dbReference type="ARBA" id="ARBA00029774"/>
    </source>
</evidence>
<keyword evidence="8" id="KW-0547">Nucleotide-binding</keyword>
<comment type="caution">
    <text evidence="13">The sequence shown here is derived from an EMBL/GenBank/DDBJ whole genome shotgun (WGS) entry which is preliminary data.</text>
</comment>
<evidence type="ECO:0000256" key="1">
    <source>
        <dbReference type="ARBA" id="ARBA00004496"/>
    </source>
</evidence>
<evidence type="ECO:0000256" key="9">
    <source>
        <dbReference type="ARBA" id="ARBA00022840"/>
    </source>
</evidence>
<dbReference type="SUPFAM" id="SSF55821">
    <property type="entry name" value="YrdC/RibB"/>
    <property type="match status" value="1"/>
</dbReference>
<dbReference type="GO" id="GO:0061710">
    <property type="term" value="F:L-threonylcarbamoyladenylate synthase"/>
    <property type="evidence" value="ECO:0007669"/>
    <property type="project" value="UniProtKB-EC"/>
</dbReference>
<keyword evidence="14" id="KW-1185">Reference proteome</keyword>
<evidence type="ECO:0000256" key="4">
    <source>
        <dbReference type="ARBA" id="ARBA00022490"/>
    </source>
</evidence>
<dbReference type="OrthoDB" id="9814580at2"/>
<evidence type="ECO:0000256" key="3">
    <source>
        <dbReference type="ARBA" id="ARBA00012584"/>
    </source>
</evidence>
<evidence type="ECO:0000256" key="8">
    <source>
        <dbReference type="ARBA" id="ARBA00022741"/>
    </source>
</evidence>
<dbReference type="PROSITE" id="PS51163">
    <property type="entry name" value="YRDC"/>
    <property type="match status" value="1"/>
</dbReference>
<keyword evidence="9" id="KW-0067">ATP-binding</keyword>
<sequence length="189" mass="20849">MQSIMQKEIEKSLEVLKSGGILLYPTDTIWGLGCDATNPEAVEKIIQIKKREGKSFIVLLENLNDLFRYVKEVPDVAYELIELSEKPLTVVFDGGKGLAPNVLNADGSVGIRVVKHPFCEQLIRKFRKPIVSTSANISGNPSAMSFDEISEEIKQGVDYVVDFERSKKSAAPSSIIKLGNGGLIKILRK</sequence>
<dbReference type="Gene3D" id="3.90.870.10">
    <property type="entry name" value="DHBP synthase"/>
    <property type="match status" value="1"/>
</dbReference>
<comment type="similarity">
    <text evidence="2">Belongs to the SUA5 family.</text>
</comment>
<dbReference type="GO" id="GO:0005737">
    <property type="term" value="C:cytoplasm"/>
    <property type="evidence" value="ECO:0007669"/>
    <property type="project" value="UniProtKB-SubCell"/>
</dbReference>
<evidence type="ECO:0000256" key="7">
    <source>
        <dbReference type="ARBA" id="ARBA00022695"/>
    </source>
</evidence>
<dbReference type="EMBL" id="PQVF01000002">
    <property type="protein sequence ID" value="POY38381.1"/>
    <property type="molecule type" value="Genomic_DNA"/>
</dbReference>
<accession>A0A2S5A712</accession>
<reference evidence="13 14" key="1">
    <citation type="submission" date="2018-01" db="EMBL/GenBank/DDBJ databases">
        <authorList>
            <person name="Gaut B.S."/>
            <person name="Morton B.R."/>
            <person name="Clegg M.T."/>
            <person name="Duvall M.R."/>
        </authorList>
    </citation>
    <scope>NUCLEOTIDE SEQUENCE [LARGE SCALE GENOMIC DNA]</scope>
    <source>
        <strain evidence="13 14">HR-AV</strain>
    </source>
</reference>
<dbReference type="GO" id="GO:0000049">
    <property type="term" value="F:tRNA binding"/>
    <property type="evidence" value="ECO:0007669"/>
    <property type="project" value="TreeGrafter"/>
</dbReference>
<dbReference type="Pfam" id="PF01300">
    <property type="entry name" value="Sua5_yciO_yrdC"/>
    <property type="match status" value="1"/>
</dbReference>
<name>A0A2S5A712_9SPHI</name>
<keyword evidence="6" id="KW-0819">tRNA processing</keyword>
<dbReference type="GO" id="GO:0008033">
    <property type="term" value="P:tRNA processing"/>
    <property type="evidence" value="ECO:0007669"/>
    <property type="project" value="UniProtKB-KW"/>
</dbReference>
<dbReference type="EC" id="2.7.7.87" evidence="3"/>
<evidence type="ECO:0000313" key="14">
    <source>
        <dbReference type="Proteomes" id="UP000236893"/>
    </source>
</evidence>
<dbReference type="GO" id="GO:0005524">
    <property type="term" value="F:ATP binding"/>
    <property type="evidence" value="ECO:0007669"/>
    <property type="project" value="UniProtKB-KW"/>
</dbReference>
<dbReference type="GO" id="GO:0003725">
    <property type="term" value="F:double-stranded RNA binding"/>
    <property type="evidence" value="ECO:0007669"/>
    <property type="project" value="InterPro"/>
</dbReference>
<dbReference type="NCBIfam" id="TIGR00057">
    <property type="entry name" value="L-threonylcarbamoyladenylate synthase"/>
    <property type="match status" value="1"/>
</dbReference>
<organism evidence="13 14">
    <name type="scientific">Solitalea longa</name>
    <dbReference type="NCBI Taxonomy" id="2079460"/>
    <lineage>
        <taxon>Bacteria</taxon>
        <taxon>Pseudomonadati</taxon>
        <taxon>Bacteroidota</taxon>
        <taxon>Sphingobacteriia</taxon>
        <taxon>Sphingobacteriales</taxon>
        <taxon>Sphingobacteriaceae</taxon>
        <taxon>Solitalea</taxon>
    </lineage>
</organism>
<keyword evidence="7" id="KW-0548">Nucleotidyltransferase</keyword>
<evidence type="ECO:0000259" key="12">
    <source>
        <dbReference type="PROSITE" id="PS51163"/>
    </source>
</evidence>
<dbReference type="PANTHER" id="PTHR17490:SF16">
    <property type="entry name" value="THREONYLCARBAMOYL-AMP SYNTHASE"/>
    <property type="match status" value="1"/>
</dbReference>
<dbReference type="AlphaFoldDB" id="A0A2S5A712"/>
<evidence type="ECO:0000313" key="13">
    <source>
        <dbReference type="EMBL" id="POY38381.1"/>
    </source>
</evidence>
<keyword evidence="4" id="KW-0963">Cytoplasm</keyword>
<dbReference type="InterPro" id="IPR017945">
    <property type="entry name" value="DHBP_synth_RibB-like_a/b_dom"/>
</dbReference>
<dbReference type="PANTHER" id="PTHR17490">
    <property type="entry name" value="SUA5"/>
    <property type="match status" value="1"/>
</dbReference>
<evidence type="ECO:0000256" key="5">
    <source>
        <dbReference type="ARBA" id="ARBA00022679"/>
    </source>
</evidence>
<evidence type="ECO:0000256" key="2">
    <source>
        <dbReference type="ARBA" id="ARBA00007663"/>
    </source>
</evidence>
<protein>
    <recommendedName>
        <fullName evidence="10">L-threonylcarbamoyladenylate synthase</fullName>
        <ecNumber evidence="3">2.7.7.87</ecNumber>
    </recommendedName>
    <alternativeName>
        <fullName evidence="10">L-threonylcarbamoyladenylate synthase</fullName>
    </alternativeName>
</protein>
<feature type="domain" description="YrdC-like" evidence="12">
    <location>
        <begin position="6"/>
        <end position="189"/>
    </location>
</feature>
<keyword evidence="5" id="KW-0808">Transferase</keyword>
<proteinExistence type="inferred from homology"/>
<comment type="subcellular location">
    <subcellularLocation>
        <location evidence="1">Cytoplasm</location>
    </subcellularLocation>
</comment>
<dbReference type="GO" id="GO:0006450">
    <property type="term" value="P:regulation of translational fidelity"/>
    <property type="evidence" value="ECO:0007669"/>
    <property type="project" value="TreeGrafter"/>
</dbReference>
<evidence type="ECO:0000256" key="11">
    <source>
        <dbReference type="ARBA" id="ARBA00048366"/>
    </source>
</evidence>
<gene>
    <name evidence="13" type="ORF">C3K47_03000</name>
</gene>
<comment type="catalytic activity">
    <reaction evidence="11">
        <text>L-threonine + hydrogencarbonate + ATP = L-threonylcarbamoyladenylate + diphosphate + H2O</text>
        <dbReference type="Rhea" id="RHEA:36407"/>
        <dbReference type="ChEBI" id="CHEBI:15377"/>
        <dbReference type="ChEBI" id="CHEBI:17544"/>
        <dbReference type="ChEBI" id="CHEBI:30616"/>
        <dbReference type="ChEBI" id="CHEBI:33019"/>
        <dbReference type="ChEBI" id="CHEBI:57926"/>
        <dbReference type="ChEBI" id="CHEBI:73682"/>
        <dbReference type="EC" id="2.7.7.87"/>
    </reaction>
</comment>
<dbReference type="InterPro" id="IPR050156">
    <property type="entry name" value="TC-AMP_synthase_SUA5"/>
</dbReference>
<dbReference type="InterPro" id="IPR006070">
    <property type="entry name" value="Sua5-like_dom"/>
</dbReference>
<evidence type="ECO:0000256" key="6">
    <source>
        <dbReference type="ARBA" id="ARBA00022694"/>
    </source>
</evidence>